<dbReference type="Proteomes" id="UP000188235">
    <property type="component" value="Chromosome"/>
</dbReference>
<organism evidence="1 2">
    <name type="scientific">Tessaracoccus flavescens</name>
    <dbReference type="NCBI Taxonomy" id="399497"/>
    <lineage>
        <taxon>Bacteria</taxon>
        <taxon>Bacillati</taxon>
        <taxon>Actinomycetota</taxon>
        <taxon>Actinomycetes</taxon>
        <taxon>Propionibacteriales</taxon>
        <taxon>Propionibacteriaceae</taxon>
        <taxon>Tessaracoccus</taxon>
    </lineage>
</organism>
<name>A0A1Q2CXF0_9ACTN</name>
<evidence type="ECO:0000313" key="1">
    <source>
        <dbReference type="EMBL" id="AQP50721.1"/>
    </source>
</evidence>
<dbReference type="KEGG" id="tfa:BW733_07655"/>
<gene>
    <name evidence="1" type="ORF">BW733_07655</name>
</gene>
<reference evidence="1 2" key="1">
    <citation type="journal article" date="2008" name="Int. J. Syst. Evol. Microbiol.">
        <title>Tessaracoccus flavescens sp. nov., isolated from marine sediment.</title>
        <authorList>
            <person name="Lee D.W."/>
            <person name="Lee S.D."/>
        </authorList>
    </citation>
    <scope>NUCLEOTIDE SEQUENCE [LARGE SCALE GENOMIC DNA]</scope>
    <source>
        <strain evidence="1 2">SST-39T</strain>
    </source>
</reference>
<sequence length="62" mass="7123">MIVVPELARLGWRDRIALKVGIWVIEHTVHPGTGHAEEMLRLHAADEVASRELRSLHWLPPR</sequence>
<evidence type="ECO:0000313" key="2">
    <source>
        <dbReference type="Proteomes" id="UP000188235"/>
    </source>
</evidence>
<keyword evidence="2" id="KW-1185">Reference proteome</keyword>
<proteinExistence type="predicted"/>
<protein>
    <submittedName>
        <fullName evidence="1">Uncharacterized protein</fullName>
    </submittedName>
</protein>
<accession>A0A1Q2CXF0</accession>
<dbReference type="EMBL" id="CP019607">
    <property type="protein sequence ID" value="AQP50721.1"/>
    <property type="molecule type" value="Genomic_DNA"/>
</dbReference>
<dbReference type="AlphaFoldDB" id="A0A1Q2CXF0"/>